<feature type="domain" description="Death" evidence="7">
    <location>
        <begin position="175"/>
        <end position="253"/>
    </location>
</feature>
<dbReference type="AlphaFoldDB" id="A0AAD5A8K7"/>
<dbReference type="PANTHER" id="PTHR28469">
    <property type="entry name" value="ECTODYSPLASIN-A RECEPTOR-ASSOCIATED ADAPTER PROTEIN"/>
    <property type="match status" value="1"/>
</dbReference>
<evidence type="ECO:0000256" key="3">
    <source>
        <dbReference type="ARBA" id="ARBA00022490"/>
    </source>
</evidence>
<dbReference type="InterPro" id="IPR000488">
    <property type="entry name" value="Death_dom"/>
</dbReference>
<evidence type="ECO:0000256" key="4">
    <source>
        <dbReference type="ARBA" id="ARBA00022782"/>
    </source>
</evidence>
<gene>
    <name evidence="8" type="ORF">C0J50_9227</name>
</gene>
<evidence type="ECO:0000256" key="5">
    <source>
        <dbReference type="ARBA" id="ARBA00058509"/>
    </source>
</evidence>
<evidence type="ECO:0000256" key="6">
    <source>
        <dbReference type="ARBA" id="ARBA00070869"/>
    </source>
</evidence>
<dbReference type="FunFam" id="1.10.533.10:FF:000065">
    <property type="entry name" value="Ectodysplasin-A receptor-associated adapter protein"/>
    <property type="match status" value="1"/>
</dbReference>
<keyword evidence="9" id="KW-1185">Reference proteome</keyword>
<keyword evidence="2" id="KW-0217">Developmental protein</keyword>
<evidence type="ECO:0000256" key="1">
    <source>
        <dbReference type="ARBA" id="ARBA00004496"/>
    </source>
</evidence>
<dbReference type="GO" id="GO:0030154">
    <property type="term" value="P:cell differentiation"/>
    <property type="evidence" value="ECO:0007669"/>
    <property type="project" value="UniProtKB-KW"/>
</dbReference>
<sequence>MGLYKHFTCVLVTGRISSEPVEDVDPSSFITDTCVSWVFVQCWNGDVLELVLLSLGLKVFAHLTNLLSVQTPPLRDQRNTDSLSVSLSEVPLPGPDNVTLQLSSVPPGYLTPPMDRIQQPVENDASALICPGSITPEFTQDLQCLSSSCEKCLCSVPPPKISDLLDDEDLLYTLRLKLDPAHYTVKNWKNFASRWGMSYDELMMLEQRTHGSTSHSPTQEFLFRYSQKPVTELTKLCQFYQRIDVLRLLQRWVENDWPSRWKPVH</sequence>
<reference evidence="8" key="1">
    <citation type="submission" date="2018-07" db="EMBL/GenBank/DDBJ databases">
        <title>Comparative genomics of catfishes provides insights into carnivory and benthic adaptation.</title>
        <authorList>
            <person name="Zhang Y."/>
            <person name="Wang D."/>
            <person name="Peng Z."/>
            <person name="Zheng S."/>
            <person name="Shao F."/>
            <person name="Tao W."/>
        </authorList>
    </citation>
    <scope>NUCLEOTIDE SEQUENCE</scope>
    <source>
        <strain evidence="8">Chongqing</strain>
    </source>
</reference>
<evidence type="ECO:0000259" key="7">
    <source>
        <dbReference type="Pfam" id="PF00531"/>
    </source>
</evidence>
<organism evidence="8 9">
    <name type="scientific">Silurus asotus</name>
    <name type="common">Amur catfish</name>
    <name type="synonym">Parasilurus asotus</name>
    <dbReference type="NCBI Taxonomy" id="30991"/>
    <lineage>
        <taxon>Eukaryota</taxon>
        <taxon>Metazoa</taxon>
        <taxon>Chordata</taxon>
        <taxon>Craniata</taxon>
        <taxon>Vertebrata</taxon>
        <taxon>Euteleostomi</taxon>
        <taxon>Actinopterygii</taxon>
        <taxon>Neopterygii</taxon>
        <taxon>Teleostei</taxon>
        <taxon>Ostariophysi</taxon>
        <taxon>Siluriformes</taxon>
        <taxon>Siluridae</taxon>
        <taxon>Silurus</taxon>
    </lineage>
</organism>
<dbReference type="Pfam" id="PF00531">
    <property type="entry name" value="Death"/>
    <property type="match status" value="1"/>
</dbReference>
<keyword evidence="3" id="KW-0963">Cytoplasm</keyword>
<comment type="function">
    <text evidence="5">Adapter protein that interacts with EDAR DEATH domain and couples the receptor to EDA signaling pathway during morphogenesis of ectodermal organs. Mediates the activation of NF-kappa-B.</text>
</comment>
<evidence type="ECO:0000256" key="2">
    <source>
        <dbReference type="ARBA" id="ARBA00022473"/>
    </source>
</evidence>
<dbReference type="GO" id="GO:0005737">
    <property type="term" value="C:cytoplasm"/>
    <property type="evidence" value="ECO:0007669"/>
    <property type="project" value="UniProtKB-SubCell"/>
</dbReference>
<name>A0AAD5A8K7_SILAS</name>
<dbReference type="GO" id="GO:0007165">
    <property type="term" value="P:signal transduction"/>
    <property type="evidence" value="ECO:0007669"/>
    <property type="project" value="InterPro"/>
</dbReference>
<evidence type="ECO:0000313" key="8">
    <source>
        <dbReference type="EMBL" id="KAI5611445.1"/>
    </source>
</evidence>
<dbReference type="EMBL" id="MU565795">
    <property type="protein sequence ID" value="KAI5611445.1"/>
    <property type="molecule type" value="Genomic_DNA"/>
</dbReference>
<proteinExistence type="predicted"/>
<comment type="subcellular location">
    <subcellularLocation>
        <location evidence="1">Cytoplasm</location>
    </subcellularLocation>
</comment>
<dbReference type="SUPFAM" id="SSF47986">
    <property type="entry name" value="DEATH domain"/>
    <property type="match status" value="1"/>
</dbReference>
<dbReference type="InterPro" id="IPR039200">
    <property type="entry name" value="EDARADD"/>
</dbReference>
<dbReference type="Proteomes" id="UP001205998">
    <property type="component" value="Unassembled WGS sequence"/>
</dbReference>
<evidence type="ECO:0000313" key="9">
    <source>
        <dbReference type="Proteomes" id="UP001205998"/>
    </source>
</evidence>
<protein>
    <recommendedName>
        <fullName evidence="6">Ectodysplasin-A receptor-associated adapter protein</fullName>
    </recommendedName>
</protein>
<comment type="caution">
    <text evidence="8">The sequence shown here is derived from an EMBL/GenBank/DDBJ whole genome shotgun (WGS) entry which is preliminary data.</text>
</comment>
<dbReference type="PANTHER" id="PTHR28469:SF1">
    <property type="entry name" value="ECTODYSPLASIN-A RECEPTOR-ASSOCIATED ADAPTER PROTEIN"/>
    <property type="match status" value="1"/>
</dbReference>
<accession>A0AAD5A8K7</accession>
<keyword evidence="8" id="KW-0675">Receptor</keyword>
<dbReference type="InterPro" id="IPR011029">
    <property type="entry name" value="DEATH-like_dom_sf"/>
</dbReference>
<dbReference type="Gene3D" id="1.10.533.10">
    <property type="entry name" value="Death Domain, Fas"/>
    <property type="match status" value="1"/>
</dbReference>
<keyword evidence="4" id="KW-0221">Differentiation</keyword>